<name>A0A8D7F5N9_MUSAM</name>
<feature type="compositionally biased region" description="Pro residues" evidence="1">
    <location>
        <begin position="84"/>
        <end position="94"/>
    </location>
</feature>
<sequence>IKHFEAITTNNRVQTNNYRSIDRAHKNQVKLITGNTQYRLFTASQRSLQPVNDRIDGSMERLTCGRSSPSAWSRISGHTSSSPPASPPSAPPRRPLFLARRRRTPQPQPRQTSRLFSRHFLRRREPRDRVSRRLGSWRPPWPPWRSAGGCWMPGRRR</sequence>
<feature type="compositionally biased region" description="Low complexity" evidence="1">
    <location>
        <begin position="133"/>
        <end position="149"/>
    </location>
</feature>
<gene>
    <name evidence="2" type="ORF">GSMUA_116370.1</name>
</gene>
<organism evidence="2">
    <name type="scientific">Musa acuminata subsp. malaccensis</name>
    <name type="common">Wild banana</name>
    <name type="synonym">Musa malaccensis</name>
    <dbReference type="NCBI Taxonomy" id="214687"/>
    <lineage>
        <taxon>Eukaryota</taxon>
        <taxon>Viridiplantae</taxon>
        <taxon>Streptophyta</taxon>
        <taxon>Embryophyta</taxon>
        <taxon>Tracheophyta</taxon>
        <taxon>Spermatophyta</taxon>
        <taxon>Magnoliopsida</taxon>
        <taxon>Liliopsida</taxon>
        <taxon>Zingiberales</taxon>
        <taxon>Musaceae</taxon>
        <taxon>Musa</taxon>
    </lineage>
</organism>
<dbReference type="EMBL" id="HG996469">
    <property type="protein sequence ID" value="CAG1841842.1"/>
    <property type="molecule type" value="Genomic_DNA"/>
</dbReference>
<reference evidence="2" key="1">
    <citation type="submission" date="2021-03" db="EMBL/GenBank/DDBJ databases">
        <authorList>
            <consortium name="Genoscope - CEA"/>
            <person name="William W."/>
        </authorList>
    </citation>
    <scope>NUCLEOTIDE SEQUENCE</scope>
    <source>
        <strain evidence="2">Doubled-haploid Pahang</strain>
    </source>
</reference>
<feature type="compositionally biased region" description="Polar residues" evidence="1">
    <location>
        <begin position="65"/>
        <end position="78"/>
    </location>
</feature>
<feature type="non-terminal residue" evidence="2">
    <location>
        <position position="1"/>
    </location>
</feature>
<evidence type="ECO:0000313" key="2">
    <source>
        <dbReference type="EMBL" id="CAG1841842.1"/>
    </source>
</evidence>
<evidence type="ECO:0000256" key="1">
    <source>
        <dbReference type="SAM" id="MobiDB-lite"/>
    </source>
</evidence>
<dbReference type="AlphaFoldDB" id="A0A8D7F5N9"/>
<feature type="region of interest" description="Disordered" evidence="1">
    <location>
        <begin position="52"/>
        <end position="157"/>
    </location>
</feature>
<proteinExistence type="predicted"/>
<accession>A0A8D7F5N9</accession>
<protein>
    <submittedName>
        <fullName evidence="2">(wild Malaysian banana) hypothetical protein</fullName>
    </submittedName>
</protein>